<proteinExistence type="predicted"/>
<evidence type="ECO:0000313" key="1">
    <source>
        <dbReference type="EMBL" id="KAI0086226.1"/>
    </source>
</evidence>
<organism evidence="1 2">
    <name type="scientific">Irpex rosettiformis</name>
    <dbReference type="NCBI Taxonomy" id="378272"/>
    <lineage>
        <taxon>Eukaryota</taxon>
        <taxon>Fungi</taxon>
        <taxon>Dikarya</taxon>
        <taxon>Basidiomycota</taxon>
        <taxon>Agaricomycotina</taxon>
        <taxon>Agaricomycetes</taxon>
        <taxon>Polyporales</taxon>
        <taxon>Irpicaceae</taxon>
        <taxon>Irpex</taxon>
    </lineage>
</organism>
<evidence type="ECO:0000313" key="2">
    <source>
        <dbReference type="Proteomes" id="UP001055072"/>
    </source>
</evidence>
<dbReference type="Proteomes" id="UP001055072">
    <property type="component" value="Unassembled WGS sequence"/>
</dbReference>
<sequence length="483" mass="54751">MSLESQPVADSHYNSMESVAVLQHALPAACRVSATTAIQTQPYGRTLTRRVPDEILDIIIRNEYSVIPKINTWELPQTHWAACSLVCRQWRSVALAYLFRRIWISWDGRGVKDYSQFFSENKSIARLVKHVHINSREVDVGHLDSLLESLPGVISLHMIGTHILHSQGSTATRIYRNYALKYVQWMYEIKGTTKATFNSVLDLLSLFSTIERLDLFSQNKVEAEVSSNLVAASIATALVGRPQVHALSLKCGTFATSFLPTFLSDVGGLRNLTQLDFTIYDPYVVMDSLNDMLCSAGATLQSLRIRISDNWVWLDKEHIPVTRDENLLALLHRGFAACSSLEKFTLSTTIYGIAHGVSQESWLLVVDFFLLIPALHLQHLCLKVDFVGDDPDFVHSAPWHRIRDACHRFLLLRSCKMKFTSSKYSSQLKSTQCVTYEMQDFKNILCFGNQDSRVELRCDNEDCRKFTGFEYHSDSDDSDGDTC</sequence>
<gene>
    <name evidence="1" type="ORF">BDY19DRAFT_996126</name>
</gene>
<reference evidence="1" key="1">
    <citation type="journal article" date="2021" name="Environ. Microbiol.">
        <title>Gene family expansions and transcriptome signatures uncover fungal adaptations to wood decay.</title>
        <authorList>
            <person name="Hage H."/>
            <person name="Miyauchi S."/>
            <person name="Viragh M."/>
            <person name="Drula E."/>
            <person name="Min B."/>
            <person name="Chaduli D."/>
            <person name="Navarro D."/>
            <person name="Favel A."/>
            <person name="Norest M."/>
            <person name="Lesage-Meessen L."/>
            <person name="Balint B."/>
            <person name="Merenyi Z."/>
            <person name="de Eugenio L."/>
            <person name="Morin E."/>
            <person name="Martinez A.T."/>
            <person name="Baldrian P."/>
            <person name="Stursova M."/>
            <person name="Martinez M.J."/>
            <person name="Novotny C."/>
            <person name="Magnuson J.K."/>
            <person name="Spatafora J.W."/>
            <person name="Maurice S."/>
            <person name="Pangilinan J."/>
            <person name="Andreopoulos W."/>
            <person name="LaButti K."/>
            <person name="Hundley H."/>
            <person name="Na H."/>
            <person name="Kuo A."/>
            <person name="Barry K."/>
            <person name="Lipzen A."/>
            <person name="Henrissat B."/>
            <person name="Riley R."/>
            <person name="Ahrendt S."/>
            <person name="Nagy L.G."/>
            <person name="Grigoriev I.V."/>
            <person name="Martin F."/>
            <person name="Rosso M.N."/>
        </authorList>
    </citation>
    <scope>NUCLEOTIDE SEQUENCE</scope>
    <source>
        <strain evidence="1">CBS 384.51</strain>
    </source>
</reference>
<comment type="caution">
    <text evidence="1">The sequence shown here is derived from an EMBL/GenBank/DDBJ whole genome shotgun (WGS) entry which is preliminary data.</text>
</comment>
<name>A0ACB8TVZ9_9APHY</name>
<protein>
    <submittedName>
        <fullName evidence="1">Uncharacterized protein</fullName>
    </submittedName>
</protein>
<keyword evidence="2" id="KW-1185">Reference proteome</keyword>
<accession>A0ACB8TVZ9</accession>
<dbReference type="EMBL" id="MU274925">
    <property type="protein sequence ID" value="KAI0086226.1"/>
    <property type="molecule type" value="Genomic_DNA"/>
</dbReference>